<evidence type="ECO:0000256" key="8">
    <source>
        <dbReference type="ARBA" id="ARBA00023018"/>
    </source>
</evidence>
<reference evidence="12" key="1">
    <citation type="submission" date="2021-06" db="EMBL/GenBank/DDBJ databases">
        <authorList>
            <person name="Kallberg Y."/>
            <person name="Tangrot J."/>
            <person name="Rosling A."/>
        </authorList>
    </citation>
    <scope>NUCLEOTIDE SEQUENCE</scope>
    <source>
        <strain evidence="12">AZ414A</strain>
    </source>
</reference>
<protein>
    <submittedName>
        <fullName evidence="12">5145_t:CDS:1</fullName>
    </submittedName>
</protein>
<dbReference type="Proteomes" id="UP000789706">
    <property type="component" value="Unassembled WGS sequence"/>
</dbReference>
<dbReference type="GO" id="GO:0098771">
    <property type="term" value="P:inorganic ion homeostasis"/>
    <property type="evidence" value="ECO:0007669"/>
    <property type="project" value="UniProtKB-ARBA"/>
</dbReference>
<name>A0A9N9FXK5_9GLOM</name>
<evidence type="ECO:0000256" key="1">
    <source>
        <dbReference type="ARBA" id="ARBA00004146"/>
    </source>
</evidence>
<evidence type="ECO:0000313" key="12">
    <source>
        <dbReference type="EMBL" id="CAG8564561.1"/>
    </source>
</evidence>
<evidence type="ECO:0000256" key="7">
    <source>
        <dbReference type="ARBA" id="ARBA00022989"/>
    </source>
</evidence>
<proteinExistence type="inferred from homology"/>
<keyword evidence="5" id="KW-0967">Endosome</keyword>
<evidence type="ECO:0000256" key="10">
    <source>
        <dbReference type="ARBA" id="ARBA00023329"/>
    </source>
</evidence>
<dbReference type="OrthoDB" id="5980560at2759"/>
<dbReference type="AlphaFoldDB" id="A0A9N9FXK5"/>
<evidence type="ECO:0000256" key="6">
    <source>
        <dbReference type="ARBA" id="ARBA00022833"/>
    </source>
</evidence>
<keyword evidence="8" id="KW-0770">Synapse</keyword>
<dbReference type="Gene3D" id="1.20.1510.10">
    <property type="entry name" value="Cation efflux protein transmembrane domain"/>
    <property type="match status" value="1"/>
</dbReference>
<evidence type="ECO:0000256" key="3">
    <source>
        <dbReference type="ARBA" id="ARBA00008731"/>
    </source>
</evidence>
<feature type="transmembrane region" description="Helical" evidence="11">
    <location>
        <begin position="157"/>
        <end position="177"/>
    </location>
</feature>
<accession>A0A9N9FXK5</accession>
<evidence type="ECO:0000256" key="2">
    <source>
        <dbReference type="ARBA" id="ARBA00004644"/>
    </source>
</evidence>
<keyword evidence="10" id="KW-0968">Cytoplasmic vesicle</keyword>
<feature type="transmembrane region" description="Helical" evidence="11">
    <location>
        <begin position="123"/>
        <end position="145"/>
    </location>
</feature>
<dbReference type="GO" id="GO:0031901">
    <property type="term" value="C:early endosome membrane"/>
    <property type="evidence" value="ECO:0007669"/>
    <property type="project" value="UniProtKB-SubCell"/>
</dbReference>
<sequence length="247" mass="27453">MVPRSRLIKYAIMISIFTILWNLAEGVISIYFGAEGGSLSLMFFGINTFIEVISASLILWRFKTEIKSDEEDFINSKEANLKKERRSTLIIGNLFILLSLGTIINSIIALIKKKQPDTALPTLIISSVSLSFIIFLWLGKCYLAFNLDSATLAAEAQCSLACLEITSVIFLGSSLYVVWSEGWWQDSTATLFIGLLFIGLLFAKDGVKMILNANSINFDCGCNPKVHAEACYHNRTEKVTKNGNNKI</sequence>
<evidence type="ECO:0000256" key="9">
    <source>
        <dbReference type="ARBA" id="ARBA00023136"/>
    </source>
</evidence>
<comment type="similarity">
    <text evidence="3">Belongs to the TMEM163 family.</text>
</comment>
<evidence type="ECO:0000256" key="11">
    <source>
        <dbReference type="SAM" id="Phobius"/>
    </source>
</evidence>
<dbReference type="GO" id="GO:0030003">
    <property type="term" value="P:intracellular monoatomic cation homeostasis"/>
    <property type="evidence" value="ECO:0007669"/>
    <property type="project" value="UniProtKB-ARBA"/>
</dbReference>
<comment type="caution">
    <text evidence="12">The sequence shown here is derived from an EMBL/GenBank/DDBJ whole genome shotgun (WGS) entry which is preliminary data.</text>
</comment>
<dbReference type="PANTHER" id="PTHR31937:SF2">
    <property type="entry name" value="TRANSMEMBRANE PROTEIN 163"/>
    <property type="match status" value="1"/>
</dbReference>
<dbReference type="InterPro" id="IPR027469">
    <property type="entry name" value="Cation_efflux_TMD_sf"/>
</dbReference>
<feature type="transmembrane region" description="Helical" evidence="11">
    <location>
        <begin position="183"/>
        <end position="203"/>
    </location>
</feature>
<feature type="transmembrane region" description="Helical" evidence="11">
    <location>
        <begin position="39"/>
        <end position="60"/>
    </location>
</feature>
<keyword evidence="13" id="KW-1185">Reference proteome</keyword>
<keyword evidence="7 11" id="KW-1133">Transmembrane helix</keyword>
<dbReference type="PANTHER" id="PTHR31937">
    <property type="entry name" value="TRANSMEMBRANE PROTEIN 163"/>
    <property type="match status" value="1"/>
</dbReference>
<feature type="transmembrane region" description="Helical" evidence="11">
    <location>
        <begin position="12"/>
        <end position="33"/>
    </location>
</feature>
<evidence type="ECO:0000256" key="5">
    <source>
        <dbReference type="ARBA" id="ARBA00022753"/>
    </source>
</evidence>
<evidence type="ECO:0000256" key="4">
    <source>
        <dbReference type="ARBA" id="ARBA00022692"/>
    </source>
</evidence>
<evidence type="ECO:0000313" key="13">
    <source>
        <dbReference type="Proteomes" id="UP000789706"/>
    </source>
</evidence>
<keyword evidence="4 11" id="KW-0812">Transmembrane</keyword>
<dbReference type="SUPFAM" id="SSF161111">
    <property type="entry name" value="Cation efflux protein transmembrane domain-like"/>
    <property type="match status" value="1"/>
</dbReference>
<dbReference type="GO" id="GO:0008324">
    <property type="term" value="F:monoatomic cation transmembrane transporter activity"/>
    <property type="evidence" value="ECO:0007669"/>
    <property type="project" value="InterPro"/>
</dbReference>
<keyword evidence="6" id="KW-0862">Zinc</keyword>
<comment type="subcellular location">
    <subcellularLocation>
        <location evidence="2">Cytoplasmic vesicle</location>
        <location evidence="2">Secretory vesicle</location>
        <location evidence="2">Synaptic vesicle membrane</location>
        <topology evidence="2">Multi-pass membrane protein</topology>
    </subcellularLocation>
    <subcellularLocation>
        <location evidence="1">Early endosome membrane</location>
    </subcellularLocation>
</comment>
<dbReference type="InterPro" id="IPR026765">
    <property type="entry name" value="Tmem163"/>
</dbReference>
<dbReference type="EMBL" id="CAJVPK010000998">
    <property type="protein sequence ID" value="CAG8564561.1"/>
    <property type="molecule type" value="Genomic_DNA"/>
</dbReference>
<organism evidence="12 13">
    <name type="scientific">Diversispora eburnea</name>
    <dbReference type="NCBI Taxonomy" id="1213867"/>
    <lineage>
        <taxon>Eukaryota</taxon>
        <taxon>Fungi</taxon>
        <taxon>Fungi incertae sedis</taxon>
        <taxon>Mucoromycota</taxon>
        <taxon>Glomeromycotina</taxon>
        <taxon>Glomeromycetes</taxon>
        <taxon>Diversisporales</taxon>
        <taxon>Diversisporaceae</taxon>
        <taxon>Diversispora</taxon>
    </lineage>
</organism>
<keyword evidence="9 11" id="KW-0472">Membrane</keyword>
<gene>
    <name evidence="12" type="ORF">DEBURN_LOCUS7760</name>
</gene>
<feature type="transmembrane region" description="Helical" evidence="11">
    <location>
        <begin position="89"/>
        <end position="111"/>
    </location>
</feature>